<organism evidence="1 2">
    <name type="scientific">Fusobacterium vincentii 4_1_13</name>
    <dbReference type="NCBI Taxonomy" id="469606"/>
    <lineage>
        <taxon>Bacteria</taxon>
        <taxon>Fusobacteriati</taxon>
        <taxon>Fusobacteriota</taxon>
        <taxon>Fusobacteriia</taxon>
        <taxon>Fusobacteriales</taxon>
        <taxon>Fusobacteriaceae</taxon>
        <taxon>Fusobacterium</taxon>
    </lineage>
</organism>
<dbReference type="AlphaFoldDB" id="A0A0M1VYA1"/>
<accession>A0A0M1VYA1</accession>
<name>A0A0M1VYA1_FUSVC</name>
<evidence type="ECO:0008006" key="3">
    <source>
        <dbReference type="Google" id="ProtNLM"/>
    </source>
</evidence>
<comment type="caution">
    <text evidence="1">The sequence shown here is derived from an EMBL/GenBank/DDBJ whole genome shotgun (WGS) entry which is preliminary data.</text>
</comment>
<reference evidence="1 2" key="1">
    <citation type="submission" date="2011-10" db="EMBL/GenBank/DDBJ databases">
        <title>The Genome Sequence of Fusobacterium sp. 4_1_13.</title>
        <authorList>
            <consortium name="The Broad Institute Genome Sequencing Platform"/>
            <person name="Earl A."/>
            <person name="Ward D."/>
            <person name="Feldgarden M."/>
            <person name="Gevers D."/>
            <person name="Strauss J."/>
            <person name="Ambrose C."/>
            <person name="Allen-Vercoe E."/>
            <person name="Young S.K."/>
            <person name="Zeng Q."/>
            <person name="Gargeya S."/>
            <person name="Fitzgerald M."/>
            <person name="Haas B."/>
            <person name="Abouelleil A."/>
            <person name="Alvarado L."/>
            <person name="Arachchi H.M."/>
            <person name="Berlin A."/>
            <person name="Brown A."/>
            <person name="Chapman S.B."/>
            <person name="Chen Z."/>
            <person name="Dunbar C."/>
            <person name="Freedman E."/>
            <person name="Gearin G."/>
            <person name="Goldberg J."/>
            <person name="Griggs A."/>
            <person name="Gujja S."/>
            <person name="Heiman D."/>
            <person name="Howarth C."/>
            <person name="Larson L."/>
            <person name="Lui A."/>
            <person name="MacDonald P.J."/>
            <person name="Montmayeur A."/>
            <person name="Murphy C."/>
            <person name="Neiman D."/>
            <person name="Pearson M."/>
            <person name="Priest M."/>
            <person name="Roberts A."/>
            <person name="Saif S."/>
            <person name="Shea T."/>
            <person name="Shenoy N."/>
            <person name="Sisk P."/>
            <person name="Stolte C."/>
            <person name="Sykes S."/>
            <person name="Wortman J."/>
            <person name="Nusbaum C."/>
            <person name="Birren B."/>
        </authorList>
    </citation>
    <scope>NUCLEOTIDE SEQUENCE [LARGE SCALE GENOMIC DNA]</scope>
    <source>
        <strain evidence="1 2">4_1_13</strain>
    </source>
</reference>
<evidence type="ECO:0000313" key="1">
    <source>
        <dbReference type="EMBL" id="EEO41421.1"/>
    </source>
</evidence>
<sequence length="122" mass="14478">MNIEAFLKSVVNQNETEMRRFFHKTATIKWHNTNEKFTLDEYIKVNCEYPDEWEGKIEKYEKIGDLMILVAFISSKTKNISFYVTSFLKILDDKIIELDEYWGDNGVPPKWRIDMNIGSKIS</sequence>
<gene>
    <name evidence="1" type="ORF">FSCG_02134</name>
</gene>
<dbReference type="SUPFAM" id="SSF54427">
    <property type="entry name" value="NTF2-like"/>
    <property type="match status" value="1"/>
</dbReference>
<proteinExistence type="predicted"/>
<dbReference type="InterPro" id="IPR032710">
    <property type="entry name" value="NTF2-like_dom_sf"/>
</dbReference>
<dbReference type="RefSeq" id="WP_008803734.1">
    <property type="nucleotide sequence ID" value="NZ_KQ235734.1"/>
</dbReference>
<dbReference type="Proteomes" id="UP000004925">
    <property type="component" value="Unassembled WGS sequence"/>
</dbReference>
<dbReference type="eggNOG" id="ENOG5032TGG">
    <property type="taxonomic scope" value="Bacteria"/>
</dbReference>
<dbReference type="HOGENOM" id="CLU_136060_1_0_0"/>
<dbReference type="EMBL" id="ACDE02000006">
    <property type="protein sequence ID" value="EEO41421.1"/>
    <property type="molecule type" value="Genomic_DNA"/>
</dbReference>
<dbReference type="Gene3D" id="3.10.450.50">
    <property type="match status" value="1"/>
</dbReference>
<evidence type="ECO:0000313" key="2">
    <source>
        <dbReference type="Proteomes" id="UP000004925"/>
    </source>
</evidence>
<protein>
    <recommendedName>
        <fullName evidence="3">Nuclear transport factor 2 family protein</fullName>
    </recommendedName>
</protein>